<dbReference type="PANTHER" id="PTHR33048">
    <property type="entry name" value="PTH11-LIKE INTEGRAL MEMBRANE PROTEIN (AFU_ORTHOLOGUE AFUA_5G11245)"/>
    <property type="match status" value="1"/>
</dbReference>
<dbReference type="Pfam" id="PF20684">
    <property type="entry name" value="Fung_rhodopsin"/>
    <property type="match status" value="1"/>
</dbReference>
<comment type="similarity">
    <text evidence="5">Belongs to the SAT4 family.</text>
</comment>
<feature type="transmembrane region" description="Helical" evidence="6">
    <location>
        <begin position="50"/>
        <end position="73"/>
    </location>
</feature>
<dbReference type="InterPro" id="IPR052337">
    <property type="entry name" value="SAT4-like"/>
</dbReference>
<evidence type="ECO:0000256" key="5">
    <source>
        <dbReference type="ARBA" id="ARBA00038359"/>
    </source>
</evidence>
<evidence type="ECO:0000256" key="3">
    <source>
        <dbReference type="ARBA" id="ARBA00022989"/>
    </source>
</evidence>
<evidence type="ECO:0000313" key="8">
    <source>
        <dbReference type="EMBL" id="KAL2782683.1"/>
    </source>
</evidence>
<feature type="transmembrane region" description="Helical" evidence="6">
    <location>
        <begin position="176"/>
        <end position="200"/>
    </location>
</feature>
<dbReference type="Proteomes" id="UP001610563">
    <property type="component" value="Unassembled WGS sequence"/>
</dbReference>
<evidence type="ECO:0000256" key="2">
    <source>
        <dbReference type="ARBA" id="ARBA00022692"/>
    </source>
</evidence>
<evidence type="ECO:0000313" key="9">
    <source>
        <dbReference type="Proteomes" id="UP001610563"/>
    </source>
</evidence>
<protein>
    <recommendedName>
        <fullName evidence="7">Rhodopsin domain-containing protein</fullName>
    </recommendedName>
</protein>
<accession>A0ABR4FHY3</accession>
<keyword evidence="2 6" id="KW-0812">Transmembrane</keyword>
<feature type="domain" description="Rhodopsin" evidence="7">
    <location>
        <begin position="34"/>
        <end position="241"/>
    </location>
</feature>
<feature type="transmembrane region" description="Helical" evidence="6">
    <location>
        <begin position="93"/>
        <end position="118"/>
    </location>
</feature>
<gene>
    <name evidence="8" type="ORF">BJX66DRAFT_345611</name>
</gene>
<keyword evidence="3 6" id="KW-1133">Transmembrane helix</keyword>
<feature type="transmembrane region" description="Helical" evidence="6">
    <location>
        <begin position="17"/>
        <end position="38"/>
    </location>
</feature>
<dbReference type="InterPro" id="IPR049326">
    <property type="entry name" value="Rhodopsin_dom_fungi"/>
</dbReference>
<sequence length="246" mass="26691">MTLHDKFPAYGGSGSRILGLGIGLGSVATVLVALRVYVRIRITRFGTTALAWSLAAWTITVTAQVFGILATFHGAGNDISIVEATHGLHGFLLYSWLTVFFFSLALPLGKVAVAAFLLEICAQVGPKVRSSLLAIASINIITSIPILFIVWFQCSPVNALWDPRRQGQCDYRVSVYYTYVVGSIAALTDFYLAIIPIIILKPLHITTRRKAGLCFLMGCGVFAGIAAILRTYAARLTLTNNKQTIH</sequence>
<reference evidence="8 9" key="1">
    <citation type="submission" date="2024-07" db="EMBL/GenBank/DDBJ databases">
        <title>Section-level genome sequencing and comparative genomics of Aspergillus sections Usti and Cavernicolus.</title>
        <authorList>
            <consortium name="Lawrence Berkeley National Laboratory"/>
            <person name="Nybo J.L."/>
            <person name="Vesth T.C."/>
            <person name="Theobald S."/>
            <person name="Frisvad J.C."/>
            <person name="Larsen T.O."/>
            <person name="Kjaerboelling I."/>
            <person name="Rothschild-Mancinelli K."/>
            <person name="Lyhne E.K."/>
            <person name="Kogle M.E."/>
            <person name="Barry K."/>
            <person name="Clum A."/>
            <person name="Na H."/>
            <person name="Ledsgaard L."/>
            <person name="Lin J."/>
            <person name="Lipzen A."/>
            <person name="Kuo A."/>
            <person name="Riley R."/>
            <person name="Mondo S."/>
            <person name="Labutti K."/>
            <person name="Haridas S."/>
            <person name="Pangalinan J."/>
            <person name="Salamov A.A."/>
            <person name="Simmons B.A."/>
            <person name="Magnuson J.K."/>
            <person name="Chen J."/>
            <person name="Drula E."/>
            <person name="Henrissat B."/>
            <person name="Wiebenga A."/>
            <person name="Lubbers R.J."/>
            <person name="Gomes A.C."/>
            <person name="Makela M.R."/>
            <person name="Stajich J."/>
            <person name="Grigoriev I.V."/>
            <person name="Mortensen U.H."/>
            <person name="De Vries R.P."/>
            <person name="Baker S.E."/>
            <person name="Andersen M.R."/>
        </authorList>
    </citation>
    <scope>NUCLEOTIDE SEQUENCE [LARGE SCALE GENOMIC DNA]</scope>
    <source>
        <strain evidence="8 9">CBS 209.92</strain>
    </source>
</reference>
<proteinExistence type="inferred from homology"/>
<dbReference type="PANTHER" id="PTHR33048:SF165">
    <property type="entry name" value="INTEGRAL MEMBRANE PROTEIN"/>
    <property type="match status" value="1"/>
</dbReference>
<organism evidence="8 9">
    <name type="scientific">Aspergillus keveii</name>
    <dbReference type="NCBI Taxonomy" id="714993"/>
    <lineage>
        <taxon>Eukaryota</taxon>
        <taxon>Fungi</taxon>
        <taxon>Dikarya</taxon>
        <taxon>Ascomycota</taxon>
        <taxon>Pezizomycotina</taxon>
        <taxon>Eurotiomycetes</taxon>
        <taxon>Eurotiomycetidae</taxon>
        <taxon>Eurotiales</taxon>
        <taxon>Aspergillaceae</taxon>
        <taxon>Aspergillus</taxon>
        <taxon>Aspergillus subgen. Nidulantes</taxon>
    </lineage>
</organism>
<feature type="transmembrane region" description="Helical" evidence="6">
    <location>
        <begin position="130"/>
        <end position="152"/>
    </location>
</feature>
<evidence type="ECO:0000256" key="4">
    <source>
        <dbReference type="ARBA" id="ARBA00023136"/>
    </source>
</evidence>
<comment type="subcellular location">
    <subcellularLocation>
        <location evidence="1">Membrane</location>
        <topology evidence="1">Multi-pass membrane protein</topology>
    </subcellularLocation>
</comment>
<evidence type="ECO:0000259" key="7">
    <source>
        <dbReference type="Pfam" id="PF20684"/>
    </source>
</evidence>
<keyword evidence="9" id="KW-1185">Reference proteome</keyword>
<dbReference type="EMBL" id="JBFTWV010000348">
    <property type="protein sequence ID" value="KAL2782683.1"/>
    <property type="molecule type" value="Genomic_DNA"/>
</dbReference>
<keyword evidence="4 6" id="KW-0472">Membrane</keyword>
<feature type="transmembrane region" description="Helical" evidence="6">
    <location>
        <begin position="212"/>
        <end position="233"/>
    </location>
</feature>
<evidence type="ECO:0000256" key="1">
    <source>
        <dbReference type="ARBA" id="ARBA00004141"/>
    </source>
</evidence>
<name>A0ABR4FHY3_9EURO</name>
<comment type="caution">
    <text evidence="8">The sequence shown here is derived from an EMBL/GenBank/DDBJ whole genome shotgun (WGS) entry which is preliminary data.</text>
</comment>
<evidence type="ECO:0000256" key="6">
    <source>
        <dbReference type="SAM" id="Phobius"/>
    </source>
</evidence>